<sequence>MNYRETVERRNKLLTDARTAMSAENVTAETRSAVDAMLADAQSLKGDIERMEACAESEQRSLPTNTPPRGAVENHEAKDERTFEERNRAANIALRSFIRGERFEQRDLTVAANGGVMIPVAAVDPIQAKKSAGSIMDIVKRMRTTTGEDVRQPLWDDTSNGFVLDSTSITTTDPSITGTLLKVDGLRSNPILLDNKLVQDVSYDLVTDVNNAINLRYIRSVSQAIVQGNGSNFTALSAPSALTSTTTAIVKYANLVGLMTALDPAYSTNACWSFSTATLGQVMNLTDANGRPLFLPFNDGGISGFVGTIFGFPVKIDQYAATVATGNTPIRFGDHSAAYTLREVEPGIVIKQSSDRWIELNRLGVVAFARAGGAPTIASSTTPSIVSLTIK</sequence>
<evidence type="ECO:0000256" key="2">
    <source>
        <dbReference type="SAM" id="MobiDB-lite"/>
    </source>
</evidence>
<dbReference type="SUPFAM" id="SSF56563">
    <property type="entry name" value="Major capsid protein gp5"/>
    <property type="match status" value="1"/>
</dbReference>
<organism evidence="4 5">
    <name type="scientific">Granulicella cerasi</name>
    <dbReference type="NCBI Taxonomy" id="741063"/>
    <lineage>
        <taxon>Bacteria</taxon>
        <taxon>Pseudomonadati</taxon>
        <taxon>Acidobacteriota</taxon>
        <taxon>Terriglobia</taxon>
        <taxon>Terriglobales</taxon>
        <taxon>Acidobacteriaceae</taxon>
        <taxon>Granulicella</taxon>
    </lineage>
</organism>
<protein>
    <submittedName>
        <fullName evidence="4">Phage major capsid protein</fullName>
    </submittedName>
</protein>
<gene>
    <name evidence="4" type="ORF">ACFQBQ_02355</name>
</gene>
<dbReference type="RefSeq" id="WP_263372379.1">
    <property type="nucleotide sequence ID" value="NZ_JAGSYD010000004.1"/>
</dbReference>
<comment type="subcellular location">
    <subcellularLocation>
        <location evidence="1">Virion</location>
    </subcellularLocation>
</comment>
<keyword evidence="5" id="KW-1185">Reference proteome</keyword>
<dbReference type="Pfam" id="PF05065">
    <property type="entry name" value="Phage_capsid"/>
    <property type="match status" value="1"/>
</dbReference>
<dbReference type="EMBL" id="JBHSWI010000001">
    <property type="protein sequence ID" value="MFC6644448.1"/>
    <property type="molecule type" value="Genomic_DNA"/>
</dbReference>
<feature type="domain" description="Phage capsid-like C-terminal" evidence="3">
    <location>
        <begin position="114"/>
        <end position="378"/>
    </location>
</feature>
<comment type="caution">
    <text evidence="4">The sequence shown here is derived from an EMBL/GenBank/DDBJ whole genome shotgun (WGS) entry which is preliminary data.</text>
</comment>
<dbReference type="NCBIfam" id="TIGR01554">
    <property type="entry name" value="major_cap_HK97"/>
    <property type="match status" value="1"/>
</dbReference>
<evidence type="ECO:0000313" key="4">
    <source>
        <dbReference type="EMBL" id="MFC6644448.1"/>
    </source>
</evidence>
<evidence type="ECO:0000259" key="3">
    <source>
        <dbReference type="Pfam" id="PF05065"/>
    </source>
</evidence>
<dbReference type="InterPro" id="IPR024455">
    <property type="entry name" value="Phage_capsid"/>
</dbReference>
<reference evidence="5" key="1">
    <citation type="journal article" date="2019" name="Int. J. Syst. Evol. Microbiol.">
        <title>The Global Catalogue of Microorganisms (GCM) 10K type strain sequencing project: providing services to taxonomists for standard genome sequencing and annotation.</title>
        <authorList>
            <consortium name="The Broad Institute Genomics Platform"/>
            <consortium name="The Broad Institute Genome Sequencing Center for Infectious Disease"/>
            <person name="Wu L."/>
            <person name="Ma J."/>
        </authorList>
    </citation>
    <scope>NUCLEOTIDE SEQUENCE [LARGE SCALE GENOMIC DNA]</scope>
    <source>
        <strain evidence="5">CGMCC 1.16026</strain>
    </source>
</reference>
<evidence type="ECO:0000256" key="1">
    <source>
        <dbReference type="ARBA" id="ARBA00004328"/>
    </source>
</evidence>
<feature type="compositionally biased region" description="Basic and acidic residues" evidence="2">
    <location>
        <begin position="72"/>
        <end position="82"/>
    </location>
</feature>
<dbReference type="Proteomes" id="UP001596391">
    <property type="component" value="Unassembled WGS sequence"/>
</dbReference>
<evidence type="ECO:0000313" key="5">
    <source>
        <dbReference type="Proteomes" id="UP001596391"/>
    </source>
</evidence>
<name>A0ABW1Z505_9BACT</name>
<feature type="region of interest" description="Disordered" evidence="2">
    <location>
        <begin position="53"/>
        <end position="82"/>
    </location>
</feature>
<proteinExistence type="predicted"/>
<accession>A0ABW1Z505</accession>
<dbReference type="InterPro" id="IPR054612">
    <property type="entry name" value="Phage_capsid-like_C"/>
</dbReference>